<dbReference type="EMBL" id="CAJJDM010000017">
    <property type="protein sequence ID" value="CAD8053346.1"/>
    <property type="molecule type" value="Genomic_DNA"/>
</dbReference>
<dbReference type="PANTHER" id="PTHR14614">
    <property type="entry name" value="HEPATOCELLULAR CARCINOMA-ASSOCIATED ANTIGEN"/>
    <property type="match status" value="1"/>
</dbReference>
<dbReference type="CDD" id="cd02440">
    <property type="entry name" value="AdoMet_MTases"/>
    <property type="match status" value="1"/>
</dbReference>
<proteinExistence type="predicted"/>
<dbReference type="InterPro" id="IPR019410">
    <property type="entry name" value="Methyltransf_16"/>
</dbReference>
<reference evidence="1" key="1">
    <citation type="submission" date="2021-01" db="EMBL/GenBank/DDBJ databases">
        <authorList>
            <consortium name="Genoscope - CEA"/>
            <person name="William W."/>
        </authorList>
    </citation>
    <scope>NUCLEOTIDE SEQUENCE</scope>
</reference>
<dbReference type="Proteomes" id="UP000688137">
    <property type="component" value="Unassembled WGS sequence"/>
</dbReference>
<dbReference type="OMA" id="TDCLIDK"/>
<gene>
    <name evidence="1" type="ORF">PPRIM_AZ9-3.1.T0200282</name>
</gene>
<organism evidence="1 2">
    <name type="scientific">Paramecium primaurelia</name>
    <dbReference type="NCBI Taxonomy" id="5886"/>
    <lineage>
        <taxon>Eukaryota</taxon>
        <taxon>Sar</taxon>
        <taxon>Alveolata</taxon>
        <taxon>Ciliophora</taxon>
        <taxon>Intramacronucleata</taxon>
        <taxon>Oligohymenophorea</taxon>
        <taxon>Peniculida</taxon>
        <taxon>Parameciidae</taxon>
        <taxon>Paramecium</taxon>
    </lineage>
</organism>
<keyword evidence="2" id="KW-1185">Reference proteome</keyword>
<evidence type="ECO:0000313" key="2">
    <source>
        <dbReference type="Proteomes" id="UP000688137"/>
    </source>
</evidence>
<dbReference type="PANTHER" id="PTHR14614:SF132">
    <property type="entry name" value="PROTEIN-LYSINE METHYLTRANSFERASE C42C1.13"/>
    <property type="match status" value="1"/>
</dbReference>
<sequence>MYSEQNKRVIKLDEDEENTPENLITIYEKMNLETAGKIWECSLILGRYLIKQAYFNKIELANKNVLELGCGTGILSIILGKQGCNVLATDLPQIETLCEQNISKNNMANQVKFKILDWNQSKHKTDCLIDKKHIDIIVASDPIYNQKTFESFFAQLKILYEVLTNKPILYLAHKYRHDEFDKNLEDQIEQTELWFKKVDSEHLDDLWKSQQCVVYKIGKF</sequence>
<protein>
    <submittedName>
        <fullName evidence="1">Uncharacterized protein</fullName>
    </submittedName>
</protein>
<evidence type="ECO:0000313" key="1">
    <source>
        <dbReference type="EMBL" id="CAD8053346.1"/>
    </source>
</evidence>
<name>A0A8S1KJS0_PARPR</name>
<dbReference type="AlphaFoldDB" id="A0A8S1KJS0"/>
<comment type="caution">
    <text evidence="1">The sequence shown here is derived from an EMBL/GenBank/DDBJ whole genome shotgun (WGS) entry which is preliminary data.</text>
</comment>
<accession>A0A8S1KJS0</accession>
<dbReference type="Pfam" id="PF10294">
    <property type="entry name" value="Methyltransf_16"/>
    <property type="match status" value="1"/>
</dbReference>